<dbReference type="AlphaFoldDB" id="A0A0B2K1H3"/>
<evidence type="ECO:0008006" key="3">
    <source>
        <dbReference type="Google" id="ProtNLM"/>
    </source>
</evidence>
<dbReference type="EMBL" id="JSCE01000146">
    <property type="protein sequence ID" value="KHM52027.1"/>
    <property type="molecule type" value="Genomic_DNA"/>
</dbReference>
<proteinExistence type="predicted"/>
<dbReference type="PANTHER" id="PTHR38451:SF1">
    <property type="entry name" value="TRNA (ADENINE(22)-N(1))-METHYLTRANSFERASE"/>
    <property type="match status" value="1"/>
</dbReference>
<dbReference type="GO" id="GO:0160105">
    <property type="term" value="F:tRNA (adenine(22)-N1)-methyltransferase activity"/>
    <property type="evidence" value="ECO:0007669"/>
    <property type="project" value="InterPro"/>
</dbReference>
<dbReference type="PIRSF" id="PIRSF018637">
    <property type="entry name" value="TrmK"/>
    <property type="match status" value="1"/>
</dbReference>
<dbReference type="Proteomes" id="UP000030993">
    <property type="component" value="Unassembled WGS sequence"/>
</dbReference>
<keyword evidence="2" id="KW-1185">Reference proteome</keyword>
<dbReference type="InterPro" id="IPR029063">
    <property type="entry name" value="SAM-dependent_MTases_sf"/>
</dbReference>
<reference evidence="1 2" key="1">
    <citation type="journal article" date="2013" name="PLoS ONE">
        <title>Identification and characterization of three novel lipases belonging to families II and V from Anaerovibrio lipolyticus 5ST.</title>
        <authorList>
            <person name="Prive F."/>
            <person name="Kaderbhai N.N."/>
            <person name="Girdwood S."/>
            <person name="Worgan H.J."/>
            <person name="Pinloche E."/>
            <person name="Scollan N.D."/>
            <person name="Huws S.A."/>
            <person name="Newbold C.J."/>
        </authorList>
    </citation>
    <scope>NUCLEOTIDE SEQUENCE [LARGE SCALE GENOMIC DNA]</scope>
    <source>
        <strain evidence="1 2">5S</strain>
    </source>
</reference>
<organism evidence="1 2">
    <name type="scientific">Anaerovibrio lipolyticus</name>
    <dbReference type="NCBI Taxonomy" id="82374"/>
    <lineage>
        <taxon>Bacteria</taxon>
        <taxon>Bacillati</taxon>
        <taxon>Bacillota</taxon>
        <taxon>Negativicutes</taxon>
        <taxon>Selenomonadales</taxon>
        <taxon>Selenomonadaceae</taxon>
        <taxon>Anaerovibrio</taxon>
    </lineage>
</organism>
<comment type="caution">
    <text evidence="1">The sequence shown here is derived from an EMBL/GenBank/DDBJ whole genome shotgun (WGS) entry which is preliminary data.</text>
</comment>
<dbReference type="InterPro" id="IPR006901">
    <property type="entry name" value="TrmK"/>
</dbReference>
<evidence type="ECO:0000313" key="2">
    <source>
        <dbReference type="Proteomes" id="UP000030993"/>
    </source>
</evidence>
<evidence type="ECO:0000313" key="1">
    <source>
        <dbReference type="EMBL" id="KHM52027.1"/>
    </source>
</evidence>
<accession>A0A0B2K1H3</accession>
<dbReference type="RefSeq" id="WP_039208409.1">
    <property type="nucleotide sequence ID" value="NZ_JSCE01000146.1"/>
</dbReference>
<dbReference type="STRING" id="82374.NZ47_07140"/>
<dbReference type="Pfam" id="PF04816">
    <property type="entry name" value="TrmK"/>
    <property type="match status" value="1"/>
</dbReference>
<dbReference type="Gene3D" id="3.40.50.150">
    <property type="entry name" value="Vaccinia Virus protein VP39"/>
    <property type="match status" value="1"/>
</dbReference>
<gene>
    <name evidence="1" type="ORF">NZ47_07140</name>
</gene>
<dbReference type="CDD" id="cd02440">
    <property type="entry name" value="AdoMet_MTases"/>
    <property type="match status" value="1"/>
</dbReference>
<dbReference type="eggNOG" id="COG2384">
    <property type="taxonomic scope" value="Bacteria"/>
</dbReference>
<dbReference type="PANTHER" id="PTHR38451">
    <property type="entry name" value="TRNA (ADENINE(22)-N(1))-METHYLTRANSFERASE"/>
    <property type="match status" value="1"/>
</dbReference>
<name>A0A0B2K1H3_9FIRM</name>
<protein>
    <recommendedName>
        <fullName evidence="3">SAM-dependent methyltransferase</fullName>
    </recommendedName>
</protein>
<dbReference type="SUPFAM" id="SSF53335">
    <property type="entry name" value="S-adenosyl-L-methionine-dependent methyltransferases"/>
    <property type="match status" value="1"/>
</dbReference>
<dbReference type="Gene3D" id="1.10.287.1890">
    <property type="match status" value="1"/>
</dbReference>
<sequence length="225" mass="24833">MLDDRLQAVADFVPPASSVADIGTDHGYLAIELLKINSTRKVIAADLNAGPCQAARRTISEAGFSDSIEVRQGDGLAALTPGEVDTVCIAGMGGKLEADILEAQPDVTAKLQCLVLQPQNGFEYLRGWLYDHNWHIEDEKLSKVDGRVYQIIKAVQGKEKMLTEPELILGPVLIKKRPELFADHVQNNIDQLDKIRKGLQKGGSNTKDKLTEIEVRMKLLEEYTL</sequence>